<protein>
    <recommendedName>
        <fullName evidence="6">Pentacotripeptide-repeat region of PRORP domain-containing protein</fullName>
    </recommendedName>
</protein>
<organism evidence="5">
    <name type="scientific">Eucalyptus grandis</name>
    <name type="common">Flooded gum</name>
    <dbReference type="NCBI Taxonomy" id="71139"/>
    <lineage>
        <taxon>Eukaryota</taxon>
        <taxon>Viridiplantae</taxon>
        <taxon>Streptophyta</taxon>
        <taxon>Embryophyta</taxon>
        <taxon>Tracheophyta</taxon>
        <taxon>Spermatophyta</taxon>
        <taxon>Magnoliopsida</taxon>
        <taxon>eudicotyledons</taxon>
        <taxon>Gunneridae</taxon>
        <taxon>Pentapetalae</taxon>
        <taxon>rosids</taxon>
        <taxon>malvids</taxon>
        <taxon>Myrtales</taxon>
        <taxon>Myrtaceae</taxon>
        <taxon>Myrtoideae</taxon>
        <taxon>Eucalypteae</taxon>
        <taxon>Eucalyptus</taxon>
    </lineage>
</organism>
<keyword evidence="4" id="KW-0812">Transmembrane</keyword>
<dbReference type="PANTHER" id="PTHR47941">
    <property type="entry name" value="PENTATRICOPEPTIDE REPEAT-CONTAINING PROTEIN 3, MITOCHONDRIAL"/>
    <property type="match status" value="1"/>
</dbReference>
<feature type="repeat" description="PPR" evidence="3">
    <location>
        <begin position="186"/>
        <end position="220"/>
    </location>
</feature>
<dbReference type="PROSITE" id="PS51375">
    <property type="entry name" value="PPR"/>
    <property type="match status" value="1"/>
</dbReference>
<dbReference type="EMBL" id="KK198760">
    <property type="protein sequence ID" value="KCW62502.1"/>
    <property type="molecule type" value="Genomic_DNA"/>
</dbReference>
<evidence type="ECO:0000256" key="2">
    <source>
        <dbReference type="ARBA" id="ARBA00022737"/>
    </source>
</evidence>
<accession>A0A059B8G4</accession>
<dbReference type="NCBIfam" id="TIGR00756">
    <property type="entry name" value="PPR"/>
    <property type="match status" value="1"/>
</dbReference>
<comment type="similarity">
    <text evidence="1">Belongs to the PPR family. P subfamily.</text>
</comment>
<keyword evidence="4" id="KW-0472">Membrane</keyword>
<dbReference type="Gramene" id="KCW62502">
    <property type="protein sequence ID" value="KCW62502"/>
    <property type="gene ID" value="EUGRSUZ_H05142"/>
</dbReference>
<keyword evidence="2" id="KW-0677">Repeat</keyword>
<dbReference type="AlphaFoldDB" id="A0A059B8G4"/>
<evidence type="ECO:0000256" key="4">
    <source>
        <dbReference type="SAM" id="Phobius"/>
    </source>
</evidence>
<evidence type="ECO:0000256" key="3">
    <source>
        <dbReference type="PROSITE-ProRule" id="PRU00708"/>
    </source>
</evidence>
<evidence type="ECO:0000313" key="5">
    <source>
        <dbReference type="EMBL" id="KCW62502.1"/>
    </source>
</evidence>
<evidence type="ECO:0000256" key="1">
    <source>
        <dbReference type="ARBA" id="ARBA00007626"/>
    </source>
</evidence>
<keyword evidence="4" id="KW-1133">Transmembrane helix</keyword>
<proteinExistence type="inferred from homology"/>
<sequence length="252" mass="28802">MKDGPSRLGSRIIHRNSTLLTDMSKTSVLCYSPFSAVLTPTFFILIRRLIATRLTRSGRTCVDDMGSFLEPEAGNNDYCYLLDRLCKYGCVKVAVEIVHKRKSCGAFDPDAKMYTILIYRWCKIGRIEPPALDRHMRESFWNDMIEGGVKPYLATYDVLLNGICRRARLHLDVMVERMLRAADKLEPAAYTSVLKFLCSCERIKDAEELLEEMVRNGVSPCAATYNCFFKENRGRNDVDNALKLYIPDKILT</sequence>
<gene>
    <name evidence="5" type="ORF">EUGRSUZ_H05142</name>
</gene>
<dbReference type="Gene3D" id="1.25.40.10">
    <property type="entry name" value="Tetratricopeptide repeat domain"/>
    <property type="match status" value="1"/>
</dbReference>
<dbReference type="InParanoid" id="A0A059B8G4"/>
<dbReference type="InterPro" id="IPR002885">
    <property type="entry name" value="PPR_rpt"/>
</dbReference>
<dbReference type="Pfam" id="PF13041">
    <property type="entry name" value="PPR_2"/>
    <property type="match status" value="1"/>
</dbReference>
<name>A0A059B8G4_EUCGR</name>
<dbReference type="InterPro" id="IPR011990">
    <property type="entry name" value="TPR-like_helical_dom_sf"/>
</dbReference>
<evidence type="ECO:0008006" key="6">
    <source>
        <dbReference type="Google" id="ProtNLM"/>
    </source>
</evidence>
<feature type="transmembrane region" description="Helical" evidence="4">
    <location>
        <begin position="26"/>
        <end position="46"/>
    </location>
</feature>
<reference evidence="5" key="1">
    <citation type="submission" date="2013-07" db="EMBL/GenBank/DDBJ databases">
        <title>The genome of Eucalyptus grandis.</title>
        <authorList>
            <person name="Schmutz J."/>
            <person name="Hayes R."/>
            <person name="Myburg A."/>
            <person name="Tuskan G."/>
            <person name="Grattapaglia D."/>
            <person name="Rokhsar D.S."/>
        </authorList>
    </citation>
    <scope>NUCLEOTIDE SEQUENCE</scope>
    <source>
        <tissue evidence="5">Leaf extractions</tissue>
    </source>
</reference>